<dbReference type="Proteomes" id="UP000515292">
    <property type="component" value="Chromosome"/>
</dbReference>
<keyword evidence="5" id="KW-1185">Reference proteome</keyword>
<dbReference type="KEGG" id="sand:H3309_03650"/>
<keyword evidence="1" id="KW-0812">Transmembrane</keyword>
<protein>
    <submittedName>
        <fullName evidence="4">PEP-CTERM sorting domain-containing protein</fullName>
    </submittedName>
</protein>
<evidence type="ECO:0000256" key="1">
    <source>
        <dbReference type="SAM" id="Phobius"/>
    </source>
</evidence>
<dbReference type="NCBIfam" id="TIGR02595">
    <property type="entry name" value="PEP_CTERM"/>
    <property type="match status" value="1"/>
</dbReference>
<gene>
    <name evidence="4" type="ORF">H3309_03650</name>
</gene>
<feature type="transmembrane region" description="Helical" evidence="1">
    <location>
        <begin position="139"/>
        <end position="156"/>
    </location>
</feature>
<name>A0A7G5IJQ9_9SPHN</name>
<dbReference type="NCBIfam" id="NF038126">
    <property type="entry name" value="PEP_CTERM_FxDxF"/>
    <property type="match status" value="1"/>
</dbReference>
<dbReference type="RefSeq" id="WP_182297424.1">
    <property type="nucleotide sequence ID" value="NZ_CP059851.1"/>
</dbReference>
<feature type="chain" id="PRO_5028804619" evidence="2">
    <location>
        <begin position="20"/>
        <end position="166"/>
    </location>
</feature>
<keyword evidence="2" id="KW-0732">Signal</keyword>
<dbReference type="NCBIfam" id="NF035944">
    <property type="entry name" value="PEPxxWA-CTERM"/>
    <property type="match status" value="1"/>
</dbReference>
<evidence type="ECO:0000259" key="3">
    <source>
        <dbReference type="Pfam" id="PF07589"/>
    </source>
</evidence>
<keyword evidence="1" id="KW-0472">Membrane</keyword>
<proteinExistence type="predicted"/>
<dbReference type="InterPro" id="IPR013424">
    <property type="entry name" value="Ice-binding_C"/>
</dbReference>
<feature type="domain" description="Ice-binding protein C-terminal" evidence="3">
    <location>
        <begin position="135"/>
        <end position="159"/>
    </location>
</feature>
<evidence type="ECO:0000256" key="2">
    <source>
        <dbReference type="SAM" id="SignalP"/>
    </source>
</evidence>
<dbReference type="EMBL" id="CP059851">
    <property type="protein sequence ID" value="QMW23601.1"/>
    <property type="molecule type" value="Genomic_DNA"/>
</dbReference>
<dbReference type="Pfam" id="PF07589">
    <property type="entry name" value="PEP-CTERM"/>
    <property type="match status" value="1"/>
</dbReference>
<dbReference type="AlphaFoldDB" id="A0A7G5IJQ9"/>
<evidence type="ECO:0000313" key="5">
    <source>
        <dbReference type="Proteomes" id="UP000515292"/>
    </source>
</evidence>
<reference evidence="4 5" key="1">
    <citation type="submission" date="2020-07" db="EMBL/GenBank/DDBJ databases">
        <title>Complete genome sequence for Sandaracinobacter sp. M6.</title>
        <authorList>
            <person name="Tang Y."/>
            <person name="Liu Q."/>
            <person name="Guo Z."/>
            <person name="Lei P."/>
            <person name="Huang B."/>
        </authorList>
    </citation>
    <scope>NUCLEOTIDE SEQUENCE [LARGE SCALE GENOMIC DNA]</scope>
    <source>
        <strain evidence="4 5">M6</strain>
    </source>
</reference>
<sequence>MRKLLMAALLAGVASAASATVLIPGTGWQSDQVDAANTDSINSPWTFTLTNPGVFRLTDAFIVGDIYTVSGSFNVASTFFAGPAIPLSNPTADAAWLSADFSHILVPLPAGVYSITIQGNGAGGLPAGFFVQLTQVPEPATWAMMIAGFGLVGLGLRRRRQPVVGA</sequence>
<feature type="signal peptide" evidence="2">
    <location>
        <begin position="1"/>
        <end position="19"/>
    </location>
</feature>
<evidence type="ECO:0000313" key="4">
    <source>
        <dbReference type="EMBL" id="QMW23601.1"/>
    </source>
</evidence>
<accession>A0A7G5IJQ9</accession>
<keyword evidence="1" id="KW-1133">Transmembrane helix</keyword>
<organism evidence="4 5">
    <name type="scientific">Sandaracinobacteroides saxicola</name>
    <dbReference type="NCBI Taxonomy" id="2759707"/>
    <lineage>
        <taxon>Bacteria</taxon>
        <taxon>Pseudomonadati</taxon>
        <taxon>Pseudomonadota</taxon>
        <taxon>Alphaproteobacteria</taxon>
        <taxon>Sphingomonadales</taxon>
        <taxon>Sphingosinicellaceae</taxon>
        <taxon>Sandaracinobacteroides</taxon>
    </lineage>
</organism>